<keyword evidence="3" id="KW-1185">Reference proteome</keyword>
<dbReference type="InterPro" id="IPR057238">
    <property type="entry name" value="DUF7916"/>
</dbReference>
<dbReference type="SUPFAM" id="SSF51412">
    <property type="entry name" value="Inosine monophosphate dehydrogenase (IMPDH)"/>
    <property type="match status" value="1"/>
</dbReference>
<evidence type="ECO:0000313" key="3">
    <source>
        <dbReference type="Proteomes" id="UP000245423"/>
    </source>
</evidence>
<sequence length="306" mass="33342">MVKRILDLDASDIRSMNKEEKLLSIKAGEGRTVISEIICVAPPLLWDVSNVELASAFGSDMLLLNIYDVDNPIIKGIPAEDPSKIIESVKKLTGRMIGVNLEPVDLEVKIQDRTTLPKGRLATVENVKKLVSQGVDMVLLTGNPRTGVTNRQIAEAIDKIRYALGDHIIIASGKMHGSGSIEEAGANIINKELVKDFIKAGSDIILIPAPGTVPGMTVDYVKELVDYVHSFGRLAMTSIGTSQEGADEWTIRNIALNSKMTGTDIHHIGDCGMSPGMATPENIMIYSIAIKGKRHTYRRMARSINR</sequence>
<dbReference type="AlphaFoldDB" id="M1ZBP1"/>
<dbReference type="OrthoDB" id="5581965at2"/>
<dbReference type="HOGENOM" id="CLU_078477_0_0_9"/>
<feature type="domain" description="DUF7916" evidence="1">
    <location>
        <begin position="6"/>
        <end position="306"/>
    </location>
</feature>
<dbReference type="Proteomes" id="UP000245423">
    <property type="component" value="Chromosome 1"/>
</dbReference>
<reference evidence="2 3" key="1">
    <citation type="submission" date="2016-11" db="EMBL/GenBank/DDBJ databases">
        <authorList>
            <person name="Manzoor S."/>
        </authorList>
    </citation>
    <scope>NUCLEOTIDE SEQUENCE [LARGE SCALE GENOMIC DNA]</scope>
    <source>
        <strain evidence="2">Clostridium ultunense strain Esp</strain>
    </source>
</reference>
<dbReference type="EMBL" id="LT669839">
    <property type="protein sequence ID" value="SHD77299.1"/>
    <property type="molecule type" value="Genomic_DNA"/>
</dbReference>
<accession>M1ZBP1</accession>
<dbReference type="Pfam" id="PF25509">
    <property type="entry name" value="DUF7916"/>
    <property type="match status" value="1"/>
</dbReference>
<dbReference type="RefSeq" id="WP_005585911.1">
    <property type="nucleotide sequence ID" value="NZ_LT669839.1"/>
</dbReference>
<evidence type="ECO:0000313" key="2">
    <source>
        <dbReference type="EMBL" id="SHD77299.1"/>
    </source>
</evidence>
<gene>
    <name evidence="2" type="ORF">CUESP1_1940</name>
</gene>
<name>M1ZBP1_9FIRM</name>
<protein>
    <recommendedName>
        <fullName evidence="1">DUF7916 domain-containing protein</fullName>
    </recommendedName>
</protein>
<organism evidence="2 3">
    <name type="scientific">[Clostridium] ultunense Esp</name>
    <dbReference type="NCBI Taxonomy" id="1288971"/>
    <lineage>
        <taxon>Bacteria</taxon>
        <taxon>Bacillati</taxon>
        <taxon>Bacillota</taxon>
        <taxon>Tissierellia</taxon>
        <taxon>Tissierellales</taxon>
        <taxon>Tepidimicrobiaceae</taxon>
        <taxon>Schnuerera</taxon>
    </lineage>
</organism>
<evidence type="ECO:0000259" key="1">
    <source>
        <dbReference type="Pfam" id="PF25509"/>
    </source>
</evidence>
<proteinExistence type="predicted"/>